<keyword evidence="2" id="KW-1185">Reference proteome</keyword>
<protein>
    <submittedName>
        <fullName evidence="1">17418_t:CDS:1</fullName>
    </submittedName>
</protein>
<evidence type="ECO:0000313" key="2">
    <source>
        <dbReference type="Proteomes" id="UP000789702"/>
    </source>
</evidence>
<proteinExistence type="predicted"/>
<dbReference type="Proteomes" id="UP000789702">
    <property type="component" value="Unassembled WGS sequence"/>
</dbReference>
<dbReference type="EMBL" id="CAJVPU010027097">
    <property type="protein sequence ID" value="CAG8702391.1"/>
    <property type="molecule type" value="Genomic_DNA"/>
</dbReference>
<accession>A0ACA9PCS8</accession>
<sequence length="102" mass="11855">IEKKKENIDVEKGTTIYNIVDEDIKIIINDIRKIIKDIKCIFQNGDNTDPKNGDNTDNDINENIKNILINPDIIYYENIEIFDTNFAEDILVSLKIINDDKK</sequence>
<gene>
    <name evidence="1" type="ORF">DHETER_LOCUS11822</name>
</gene>
<feature type="non-terminal residue" evidence="1">
    <location>
        <position position="102"/>
    </location>
</feature>
<name>A0ACA9PCS8_9GLOM</name>
<evidence type="ECO:0000313" key="1">
    <source>
        <dbReference type="EMBL" id="CAG8702391.1"/>
    </source>
</evidence>
<organism evidence="1 2">
    <name type="scientific">Dentiscutata heterogama</name>
    <dbReference type="NCBI Taxonomy" id="1316150"/>
    <lineage>
        <taxon>Eukaryota</taxon>
        <taxon>Fungi</taxon>
        <taxon>Fungi incertae sedis</taxon>
        <taxon>Mucoromycota</taxon>
        <taxon>Glomeromycotina</taxon>
        <taxon>Glomeromycetes</taxon>
        <taxon>Diversisporales</taxon>
        <taxon>Gigasporaceae</taxon>
        <taxon>Dentiscutata</taxon>
    </lineage>
</organism>
<comment type="caution">
    <text evidence="1">The sequence shown here is derived from an EMBL/GenBank/DDBJ whole genome shotgun (WGS) entry which is preliminary data.</text>
</comment>
<feature type="non-terminal residue" evidence="1">
    <location>
        <position position="1"/>
    </location>
</feature>
<reference evidence="1" key="1">
    <citation type="submission" date="2021-06" db="EMBL/GenBank/DDBJ databases">
        <authorList>
            <person name="Kallberg Y."/>
            <person name="Tangrot J."/>
            <person name="Rosling A."/>
        </authorList>
    </citation>
    <scope>NUCLEOTIDE SEQUENCE</scope>
    <source>
        <strain evidence="1">IL203A</strain>
    </source>
</reference>